<dbReference type="OrthoDB" id="2960336at2759"/>
<dbReference type="AlphaFoldDB" id="A0A369J5Z8"/>
<organism evidence="1 2">
    <name type="scientific">Hypsizygus marmoreus</name>
    <name type="common">White beech mushroom</name>
    <name type="synonym">Agaricus marmoreus</name>
    <dbReference type="NCBI Taxonomy" id="39966"/>
    <lineage>
        <taxon>Eukaryota</taxon>
        <taxon>Fungi</taxon>
        <taxon>Dikarya</taxon>
        <taxon>Basidiomycota</taxon>
        <taxon>Agaricomycotina</taxon>
        <taxon>Agaricomycetes</taxon>
        <taxon>Agaricomycetidae</taxon>
        <taxon>Agaricales</taxon>
        <taxon>Tricholomatineae</taxon>
        <taxon>Lyophyllaceae</taxon>
        <taxon>Hypsizygus</taxon>
    </lineage>
</organism>
<evidence type="ECO:0000313" key="1">
    <source>
        <dbReference type="EMBL" id="RDB16822.1"/>
    </source>
</evidence>
<protein>
    <submittedName>
        <fullName evidence="1">Uncharacterized protein</fullName>
    </submittedName>
</protein>
<gene>
    <name evidence="1" type="ORF">Hypma_002377</name>
</gene>
<dbReference type="InParanoid" id="A0A369J5Z8"/>
<dbReference type="EMBL" id="LUEZ02000122">
    <property type="protein sequence ID" value="RDB16822.1"/>
    <property type="molecule type" value="Genomic_DNA"/>
</dbReference>
<keyword evidence="2" id="KW-1185">Reference proteome</keyword>
<accession>A0A369J5Z8</accession>
<proteinExistence type="predicted"/>
<evidence type="ECO:0000313" key="2">
    <source>
        <dbReference type="Proteomes" id="UP000076154"/>
    </source>
</evidence>
<comment type="caution">
    <text evidence="1">The sequence shown here is derived from an EMBL/GenBank/DDBJ whole genome shotgun (WGS) entry which is preliminary data.</text>
</comment>
<dbReference type="Proteomes" id="UP000076154">
    <property type="component" value="Unassembled WGS sequence"/>
</dbReference>
<name>A0A369J5Z8_HYPMA</name>
<reference evidence="1" key="1">
    <citation type="submission" date="2018-04" db="EMBL/GenBank/DDBJ databases">
        <title>Whole genome sequencing of Hypsizygus marmoreus.</title>
        <authorList>
            <person name="Choi I.-G."/>
            <person name="Min B."/>
            <person name="Kim J.-G."/>
            <person name="Kim S."/>
            <person name="Oh Y.-L."/>
            <person name="Kong W.-S."/>
            <person name="Park H."/>
            <person name="Jeong J."/>
            <person name="Song E.-S."/>
        </authorList>
    </citation>
    <scope>NUCLEOTIDE SEQUENCE [LARGE SCALE GENOMIC DNA]</scope>
    <source>
        <strain evidence="1">51987-8</strain>
    </source>
</reference>
<sequence>MVNHPSRAVVDIVRAVDEIRPLIERWLPFSMREFAAIYPAINVPKSLAKFPETHLSSVACVFCCTSCAVVIGLSSPGSSLVGWDATNAHRRKCNRLHLVHPFVMSERGCVAAVSLLEELAFGPQTTLPKDLDEHHKLFVCRGCSPKSSSKNLLSWSECISHFIATSQMHSTPSWRVALPDEISLAKELEEQGLRADDDNLEYAASLFQPDIS</sequence>